<keyword evidence="7" id="KW-1185">Reference proteome</keyword>
<dbReference type="Pfam" id="PF00440">
    <property type="entry name" value="TetR_N"/>
    <property type="match status" value="1"/>
</dbReference>
<evidence type="ECO:0000256" key="3">
    <source>
        <dbReference type="ARBA" id="ARBA00023163"/>
    </source>
</evidence>
<proteinExistence type="predicted"/>
<name>A0A432WXG7_9GAMM</name>
<dbReference type="Gene3D" id="1.10.10.60">
    <property type="entry name" value="Homeodomain-like"/>
    <property type="match status" value="1"/>
</dbReference>
<dbReference type="GO" id="GO:0003700">
    <property type="term" value="F:DNA-binding transcription factor activity"/>
    <property type="evidence" value="ECO:0007669"/>
    <property type="project" value="TreeGrafter"/>
</dbReference>
<comment type="caution">
    <text evidence="6">The sequence shown here is derived from an EMBL/GenBank/DDBJ whole genome shotgun (WGS) entry which is preliminary data.</text>
</comment>
<dbReference type="PANTHER" id="PTHR30055:SF234">
    <property type="entry name" value="HTH-TYPE TRANSCRIPTIONAL REGULATOR BETI"/>
    <property type="match status" value="1"/>
</dbReference>
<accession>A0A432WXG7</accession>
<protein>
    <submittedName>
        <fullName evidence="6">TetR family transcriptional regulator</fullName>
    </submittedName>
</protein>
<dbReference type="AlphaFoldDB" id="A0A432WXG7"/>
<dbReference type="GO" id="GO:0000976">
    <property type="term" value="F:transcription cis-regulatory region binding"/>
    <property type="evidence" value="ECO:0007669"/>
    <property type="project" value="TreeGrafter"/>
</dbReference>
<evidence type="ECO:0000256" key="4">
    <source>
        <dbReference type="PROSITE-ProRule" id="PRU00335"/>
    </source>
</evidence>
<sequence length="215" mass="24931">MVEELKKKRVHKPAEERQAEILDAAVLIFASKGYQVADVQTIAEHAGVGKGTVYRHFPTKEELFKQALIRQLDILRCKMLRAHDAYSDPLQQLKAVMSTYFQFFDDHPETIELFVHERAEFGHDETPLYFARMHEHTDDWIPMFEAVKAALPMRDIDVEEMMCLCGEIMHGAVYLSKAIVPSRASHERLEQVFRFYLHGLVTNASIDEIYQLHNL</sequence>
<dbReference type="PROSITE" id="PS50977">
    <property type="entry name" value="HTH_TETR_2"/>
    <property type="match status" value="1"/>
</dbReference>
<evidence type="ECO:0000313" key="6">
    <source>
        <dbReference type="EMBL" id="RUO38463.1"/>
    </source>
</evidence>
<dbReference type="Gene3D" id="1.10.357.10">
    <property type="entry name" value="Tetracycline Repressor, domain 2"/>
    <property type="match status" value="1"/>
</dbReference>
<dbReference type="InterPro" id="IPR036271">
    <property type="entry name" value="Tet_transcr_reg_TetR-rel_C_sf"/>
</dbReference>
<evidence type="ECO:0000259" key="5">
    <source>
        <dbReference type="PROSITE" id="PS50977"/>
    </source>
</evidence>
<gene>
    <name evidence="6" type="ORF">CWE13_02150</name>
</gene>
<dbReference type="EMBL" id="PIPP01000001">
    <property type="protein sequence ID" value="RUO38463.1"/>
    <property type="molecule type" value="Genomic_DNA"/>
</dbReference>
<feature type="DNA-binding region" description="H-T-H motif" evidence="4">
    <location>
        <begin position="38"/>
        <end position="57"/>
    </location>
</feature>
<dbReference type="RefSeq" id="WP_198677874.1">
    <property type="nucleotide sequence ID" value="NZ_PIPP01000001.1"/>
</dbReference>
<reference evidence="7" key="1">
    <citation type="journal article" date="2018" name="Front. Microbiol.">
        <title>Genome-Based Analysis Reveals the Taxonomy and Diversity of the Family Idiomarinaceae.</title>
        <authorList>
            <person name="Liu Y."/>
            <person name="Lai Q."/>
            <person name="Shao Z."/>
        </authorList>
    </citation>
    <scope>NUCLEOTIDE SEQUENCE [LARGE SCALE GENOMIC DNA]</scope>
    <source>
        <strain evidence="7">AIS</strain>
    </source>
</reference>
<organism evidence="6 7">
    <name type="scientific">Aliidiomarina shirensis</name>
    <dbReference type="NCBI Taxonomy" id="1048642"/>
    <lineage>
        <taxon>Bacteria</taxon>
        <taxon>Pseudomonadati</taxon>
        <taxon>Pseudomonadota</taxon>
        <taxon>Gammaproteobacteria</taxon>
        <taxon>Alteromonadales</taxon>
        <taxon>Idiomarinaceae</taxon>
        <taxon>Aliidiomarina</taxon>
    </lineage>
</organism>
<dbReference type="InterPro" id="IPR001647">
    <property type="entry name" value="HTH_TetR"/>
</dbReference>
<dbReference type="InterPro" id="IPR050109">
    <property type="entry name" value="HTH-type_TetR-like_transc_reg"/>
</dbReference>
<dbReference type="SUPFAM" id="SSF48498">
    <property type="entry name" value="Tetracyclin repressor-like, C-terminal domain"/>
    <property type="match status" value="1"/>
</dbReference>
<dbReference type="InterPro" id="IPR009057">
    <property type="entry name" value="Homeodomain-like_sf"/>
</dbReference>
<keyword evidence="2 4" id="KW-0238">DNA-binding</keyword>
<keyword evidence="1" id="KW-0805">Transcription regulation</keyword>
<evidence type="ECO:0000313" key="7">
    <source>
        <dbReference type="Proteomes" id="UP000286934"/>
    </source>
</evidence>
<keyword evidence="3" id="KW-0804">Transcription</keyword>
<evidence type="ECO:0000256" key="2">
    <source>
        <dbReference type="ARBA" id="ARBA00023125"/>
    </source>
</evidence>
<dbReference type="Proteomes" id="UP000286934">
    <property type="component" value="Unassembled WGS sequence"/>
</dbReference>
<dbReference type="PANTHER" id="PTHR30055">
    <property type="entry name" value="HTH-TYPE TRANSCRIPTIONAL REGULATOR RUTR"/>
    <property type="match status" value="1"/>
</dbReference>
<feature type="domain" description="HTH tetR-type" evidence="5">
    <location>
        <begin position="15"/>
        <end position="75"/>
    </location>
</feature>
<dbReference type="SUPFAM" id="SSF46689">
    <property type="entry name" value="Homeodomain-like"/>
    <property type="match status" value="1"/>
</dbReference>
<evidence type="ECO:0000256" key="1">
    <source>
        <dbReference type="ARBA" id="ARBA00023015"/>
    </source>
</evidence>
<dbReference type="PRINTS" id="PR00455">
    <property type="entry name" value="HTHTETR"/>
</dbReference>